<dbReference type="InterPro" id="IPR003660">
    <property type="entry name" value="HAMP_dom"/>
</dbReference>
<sequence>MVFTILVSVIVTILVGYGYKSNTDAAVIAAHQLLSQVEDSVADKTKVLFDTAFRTVSTAVSFPNIERKATIHSHPLEHVFFNFLEQNKDVTSIYTGFGDGDFFLVSSLHGRGNMKKSLNIPSQAAWYTQVIGHRPDGQRYELRKFLDAGFVTVGSSTTLNVEYDPRNRPWFKSTDETNIATLSDVYVFSLSGEPGITVSRRFDGLIHGVVGVDLSLSNLSRFLKSQLVGKDSEIMIFGANGDVYAYPKLDRLVTSIGVDNGRPGQWNKVGALGSKVLSALMRQFMKDSDKSLQNKSLMVDGVSHLVAVTPLPKSYGKELFIGMAIPESSFTGPIADVGKRTILVSLGMLFLFFPVIYIVSKRISRPLNELTKSLEEIKAFKLDTPIKVRSHIFEIRELGKASETMRETLNVFGRYIPKPLVESMIVNKIVPTLGGDRRMMTFLFSDIKDFTTISEQLTPEQVTGGITQYLKDMGETILDNGGTIDKYIGDAIMVFWNAPVADDEHAFHACLTALECRDVLTAFNQKRRENGKPEFLTRMGVHTGEAVVGNIGSSDRMAYTAMGAAVNLASRLEGLNKYMGTDILVSESTMRAAGEGFLFRFAGKVVPKGSSVEMGVYELLGTRHGATGVFAPFAVDVESMNKVREWEGAMDLFLARNFVGAVDAFSALLDLYGADSLVDKYHTLAQSYAVTPPDTAWCGELSFDVK</sequence>
<dbReference type="InterPro" id="IPR001054">
    <property type="entry name" value="A/G_cyclase"/>
</dbReference>
<reference evidence="3" key="1">
    <citation type="journal article" date="2022" name="Arch. Microbiol.">
        <title>Pseudodesulfovibrio sediminis sp. nov., a mesophilic and neutrophilic sulfate-reducing bacterium isolated from sediment of a brackish lake.</title>
        <authorList>
            <person name="Takahashi A."/>
            <person name="Kojima H."/>
            <person name="Watanabe M."/>
            <person name="Fukui M."/>
        </authorList>
    </citation>
    <scope>NUCLEOTIDE SEQUENCE</scope>
    <source>
        <strain evidence="3">SF6</strain>
    </source>
</reference>
<dbReference type="Gene3D" id="3.30.70.1230">
    <property type="entry name" value="Nucleotide cyclase"/>
    <property type="match status" value="1"/>
</dbReference>
<dbReference type="PANTHER" id="PTHR43081:SF1">
    <property type="entry name" value="ADENYLATE CYCLASE, TERMINAL-DIFFERENTIATION SPECIFIC"/>
    <property type="match status" value="1"/>
</dbReference>
<gene>
    <name evidence="3" type="primary">cyaA</name>
    <name evidence="3" type="ORF">PSDVSF_12100</name>
</gene>
<dbReference type="RefSeq" id="WP_229595047.1">
    <property type="nucleotide sequence ID" value="NZ_AP024485.1"/>
</dbReference>
<dbReference type="PANTHER" id="PTHR43081">
    <property type="entry name" value="ADENYLATE CYCLASE, TERMINAL-DIFFERENTIATION SPECIFIC-RELATED"/>
    <property type="match status" value="1"/>
</dbReference>
<evidence type="ECO:0000259" key="2">
    <source>
        <dbReference type="PROSITE" id="PS50885"/>
    </source>
</evidence>
<accession>A0ABM7P520</accession>
<protein>
    <submittedName>
        <fullName evidence="3">Adenylate/guanylate cyclase domain-containing protein</fullName>
    </submittedName>
</protein>
<dbReference type="CDD" id="cd18773">
    <property type="entry name" value="PDC1_HK_sensor"/>
    <property type="match status" value="1"/>
</dbReference>
<dbReference type="CDD" id="cd06225">
    <property type="entry name" value="HAMP"/>
    <property type="match status" value="1"/>
</dbReference>
<dbReference type="Gene3D" id="6.10.340.10">
    <property type="match status" value="1"/>
</dbReference>
<dbReference type="CDD" id="cd07302">
    <property type="entry name" value="CHD"/>
    <property type="match status" value="1"/>
</dbReference>
<dbReference type="SUPFAM" id="SSF103190">
    <property type="entry name" value="Sensory domain-like"/>
    <property type="match status" value="1"/>
</dbReference>
<name>A0ABM7P520_9BACT</name>
<dbReference type="Pfam" id="PF00211">
    <property type="entry name" value="Guanylate_cyc"/>
    <property type="match status" value="1"/>
</dbReference>
<organism evidence="3 4">
    <name type="scientific">Pseudodesulfovibrio sediminis</name>
    <dbReference type="NCBI Taxonomy" id="2810563"/>
    <lineage>
        <taxon>Bacteria</taxon>
        <taxon>Pseudomonadati</taxon>
        <taxon>Thermodesulfobacteriota</taxon>
        <taxon>Desulfovibrionia</taxon>
        <taxon>Desulfovibrionales</taxon>
        <taxon>Desulfovibrionaceae</taxon>
    </lineage>
</organism>
<dbReference type="InterPro" id="IPR029787">
    <property type="entry name" value="Nucleotide_cyclase"/>
</dbReference>
<feature type="domain" description="Guanylate cyclase" evidence="1">
    <location>
        <begin position="441"/>
        <end position="573"/>
    </location>
</feature>
<keyword evidence="4" id="KW-1185">Reference proteome</keyword>
<dbReference type="InterPro" id="IPR029151">
    <property type="entry name" value="Sensor-like_sf"/>
</dbReference>
<feature type="domain" description="HAMP" evidence="2">
    <location>
        <begin position="361"/>
        <end position="414"/>
    </location>
</feature>
<dbReference type="Proteomes" id="UP001053296">
    <property type="component" value="Chromosome"/>
</dbReference>
<evidence type="ECO:0000259" key="1">
    <source>
        <dbReference type="PROSITE" id="PS50125"/>
    </source>
</evidence>
<evidence type="ECO:0000313" key="4">
    <source>
        <dbReference type="Proteomes" id="UP001053296"/>
    </source>
</evidence>
<dbReference type="SMART" id="SM00044">
    <property type="entry name" value="CYCc"/>
    <property type="match status" value="1"/>
</dbReference>
<dbReference type="EMBL" id="AP024485">
    <property type="protein sequence ID" value="BCS87968.1"/>
    <property type="molecule type" value="Genomic_DNA"/>
</dbReference>
<evidence type="ECO:0000313" key="3">
    <source>
        <dbReference type="EMBL" id="BCS87968.1"/>
    </source>
</evidence>
<dbReference type="InterPro" id="IPR050697">
    <property type="entry name" value="Adenylyl/Guanylyl_Cyclase_3/4"/>
</dbReference>
<dbReference type="PROSITE" id="PS50885">
    <property type="entry name" value="HAMP"/>
    <property type="match status" value="1"/>
</dbReference>
<dbReference type="PROSITE" id="PS50125">
    <property type="entry name" value="GUANYLATE_CYCLASE_2"/>
    <property type="match status" value="1"/>
</dbReference>
<dbReference type="SUPFAM" id="SSF55073">
    <property type="entry name" value="Nucleotide cyclase"/>
    <property type="match status" value="1"/>
</dbReference>
<dbReference type="Gene3D" id="3.30.450.20">
    <property type="entry name" value="PAS domain"/>
    <property type="match status" value="1"/>
</dbReference>
<proteinExistence type="predicted"/>